<evidence type="ECO:0000256" key="1">
    <source>
        <dbReference type="ARBA" id="ARBA00004123"/>
    </source>
</evidence>
<comment type="caution">
    <text evidence="7">The sequence shown here is derived from an EMBL/GenBank/DDBJ whole genome shotgun (WGS) entry which is preliminary data.</text>
</comment>
<dbReference type="PANTHER" id="PTHR47338:SF5">
    <property type="entry name" value="ZN(II)2CYS6 TRANSCRIPTION FACTOR (EUROFUNG)"/>
    <property type="match status" value="1"/>
</dbReference>
<gene>
    <name evidence="7" type="ORF">MKZ38_006760</name>
</gene>
<keyword evidence="5" id="KW-0539">Nucleus</keyword>
<protein>
    <recommendedName>
        <fullName evidence="9">Transcription factor domain-containing protein</fullName>
    </recommendedName>
</protein>
<keyword evidence="8" id="KW-1185">Reference proteome</keyword>
<proteinExistence type="predicted"/>
<evidence type="ECO:0000256" key="4">
    <source>
        <dbReference type="ARBA" id="ARBA00023163"/>
    </source>
</evidence>
<feature type="region of interest" description="Disordered" evidence="6">
    <location>
        <begin position="95"/>
        <end position="117"/>
    </location>
</feature>
<dbReference type="GO" id="GO:0046872">
    <property type="term" value="F:metal ion binding"/>
    <property type="evidence" value="ECO:0007669"/>
    <property type="project" value="UniProtKB-KW"/>
</dbReference>
<keyword evidence="3" id="KW-0805">Transcription regulation</keyword>
<keyword evidence="4" id="KW-0804">Transcription</keyword>
<keyword evidence="2" id="KW-0479">Metal-binding</keyword>
<reference evidence="7" key="1">
    <citation type="submission" date="2022-07" db="EMBL/GenBank/DDBJ databases">
        <title>Draft genome sequence of Zalerion maritima ATCC 34329, a (micro)plastics degrading marine fungus.</title>
        <authorList>
            <person name="Paco A."/>
            <person name="Goncalves M.F.M."/>
            <person name="Rocha-Santos T.A.P."/>
            <person name="Alves A."/>
        </authorList>
    </citation>
    <scope>NUCLEOTIDE SEQUENCE</scope>
    <source>
        <strain evidence="7">ATCC 34329</strain>
    </source>
</reference>
<dbReference type="EMBL" id="JAKWBI020000417">
    <property type="protein sequence ID" value="KAJ2895229.1"/>
    <property type="molecule type" value="Genomic_DNA"/>
</dbReference>
<evidence type="ECO:0000256" key="5">
    <source>
        <dbReference type="ARBA" id="ARBA00023242"/>
    </source>
</evidence>
<evidence type="ECO:0008006" key="9">
    <source>
        <dbReference type="Google" id="ProtNLM"/>
    </source>
</evidence>
<evidence type="ECO:0000313" key="7">
    <source>
        <dbReference type="EMBL" id="KAJ2895229.1"/>
    </source>
</evidence>
<comment type="subcellular location">
    <subcellularLocation>
        <location evidence="1">Nucleus</location>
    </subcellularLocation>
</comment>
<name>A0AAD5RIN1_9PEZI</name>
<dbReference type="GO" id="GO:0005634">
    <property type="term" value="C:nucleus"/>
    <property type="evidence" value="ECO:0007669"/>
    <property type="project" value="UniProtKB-SubCell"/>
</dbReference>
<dbReference type="PANTHER" id="PTHR47338">
    <property type="entry name" value="ZN(II)2CYS6 TRANSCRIPTION FACTOR (EUROFUNG)-RELATED"/>
    <property type="match status" value="1"/>
</dbReference>
<evidence type="ECO:0000313" key="8">
    <source>
        <dbReference type="Proteomes" id="UP001201980"/>
    </source>
</evidence>
<dbReference type="AlphaFoldDB" id="A0AAD5RIN1"/>
<dbReference type="GO" id="GO:0000981">
    <property type="term" value="F:DNA-binding transcription factor activity, RNA polymerase II-specific"/>
    <property type="evidence" value="ECO:0007669"/>
    <property type="project" value="InterPro"/>
</dbReference>
<evidence type="ECO:0000256" key="3">
    <source>
        <dbReference type="ARBA" id="ARBA00023015"/>
    </source>
</evidence>
<evidence type="ECO:0000256" key="6">
    <source>
        <dbReference type="SAM" id="MobiDB-lite"/>
    </source>
</evidence>
<organism evidence="7 8">
    <name type="scientific">Zalerion maritima</name>
    <dbReference type="NCBI Taxonomy" id="339359"/>
    <lineage>
        <taxon>Eukaryota</taxon>
        <taxon>Fungi</taxon>
        <taxon>Dikarya</taxon>
        <taxon>Ascomycota</taxon>
        <taxon>Pezizomycotina</taxon>
        <taxon>Sordariomycetes</taxon>
        <taxon>Lulworthiomycetidae</taxon>
        <taxon>Lulworthiales</taxon>
        <taxon>Lulworthiaceae</taxon>
        <taxon>Zalerion</taxon>
    </lineage>
</organism>
<dbReference type="Proteomes" id="UP001201980">
    <property type="component" value="Unassembled WGS sequence"/>
</dbReference>
<evidence type="ECO:0000256" key="2">
    <source>
        <dbReference type="ARBA" id="ARBA00022723"/>
    </source>
</evidence>
<dbReference type="CDD" id="cd12148">
    <property type="entry name" value="fungal_TF_MHR"/>
    <property type="match status" value="1"/>
</dbReference>
<accession>A0AAD5RIN1</accession>
<dbReference type="InterPro" id="IPR050815">
    <property type="entry name" value="TF_fung"/>
</dbReference>
<sequence>MGNATRGNAGQNNEFYLHTHAEVLKGGNPVLATSNYKIIGPHACKEVGIIAEKGVDPGQSGTVSRKRNLSVLDITHAVPAKAPILSCSIFPGSGQPGNDREFRHPRAKANKSATRDPAKVRREILDAPVKAADEWDGLPPLGEIIDCISNYRPSSSYLGFIPTQQIIERLRSNHHSVSVFLVVGILSIYAPLTPLCIKRYGSGVEAAKFFVRQAARLASSEMYQDPTLERCQALYLLGVAQQDIGQRNESFASLTYSRNMRCTERRRTTTRTLHLRASWELPESARRTLWALYCQGQLHTSPSLPVPLSDITVLLPSDEHEFASGREPLSRAALEGTMPALENSALIHDPNRSLFASLVQARQFWYTISRHAVTRRNSRHGLTSEFVCLINCLRDWERCLPLAHLLSSLNFERYKASGQDRAYISVTMIPRLCKIVLGRPYLSE</sequence>